<protein>
    <submittedName>
        <fullName evidence="1">Phenylacetate-CoA oxygenase, PaaI subunit</fullName>
    </submittedName>
</protein>
<keyword evidence="2" id="KW-1185">Reference proteome</keyword>
<dbReference type="FunFam" id="1.20.1260.10:FF:000012">
    <property type="entry name" value="1,2-phenylacetyl-CoA epoxidase, subunit C"/>
    <property type="match status" value="1"/>
</dbReference>
<dbReference type="AlphaFoldDB" id="H6LB11"/>
<dbReference type="InterPro" id="IPR052703">
    <property type="entry name" value="Aromatic_CoA_ox/epox"/>
</dbReference>
<gene>
    <name evidence="1" type="primary">paaC</name>
    <name evidence="1" type="ORF">SGRA_p0036</name>
</gene>
<dbReference type="HOGENOM" id="CLU_070585_0_0_10"/>
<accession>H6LB11</accession>
<dbReference type="OrthoDB" id="9789947at2"/>
<dbReference type="InterPro" id="IPR007814">
    <property type="entry name" value="PaaA_PaaC"/>
</dbReference>
<evidence type="ECO:0000313" key="2">
    <source>
        <dbReference type="Proteomes" id="UP000007519"/>
    </source>
</evidence>
<dbReference type="GO" id="GO:0005829">
    <property type="term" value="C:cytosol"/>
    <property type="evidence" value="ECO:0007669"/>
    <property type="project" value="TreeGrafter"/>
</dbReference>
<dbReference type="Pfam" id="PF05138">
    <property type="entry name" value="PaaA_PaaC"/>
    <property type="match status" value="1"/>
</dbReference>
<dbReference type="InterPro" id="IPR012347">
    <property type="entry name" value="Ferritin-like"/>
</dbReference>
<proteinExistence type="predicted"/>
<dbReference type="InterPro" id="IPR011882">
    <property type="entry name" value="PaaC"/>
</dbReference>
<dbReference type="InterPro" id="IPR009078">
    <property type="entry name" value="Ferritin-like_SF"/>
</dbReference>
<dbReference type="Proteomes" id="UP000007519">
    <property type="component" value="Plasmid unnamed"/>
</dbReference>
<dbReference type="PIRSF" id="PIRSF037834">
    <property type="entry name" value="PA_CoA_Oase3"/>
    <property type="match status" value="1"/>
</dbReference>
<dbReference type="SUPFAM" id="SSF47240">
    <property type="entry name" value="Ferritin-like"/>
    <property type="match status" value="1"/>
</dbReference>
<sequence>MDQAAALLDYVLRLADTNLVLGQRLAECCGHAPELELDIALTNISLDLMGQARSLYQYAAELKGEGCTEDDLAYLRTEREFRNPLLVEYPNEDFAYTILRQFLFDVYNQLFYQALQNSSDARLAEIARKSIKEIRYHLRFSAEWCIRLGDGTELSRQKMQTALDDLWDYTAELCTPNATDQTLLSSGIAVDLEQLKVPYFERVEEILTKATLEKPDYEPFQQGGKEGSHTEFLGHLLAELQVLQRTYPGAEW</sequence>
<keyword evidence="1" id="KW-0614">Plasmid</keyword>
<reference evidence="1 2" key="1">
    <citation type="journal article" date="2012" name="Stand. Genomic Sci.">
        <title>Complete genome sequencing and analysis of Saprospira grandis str. Lewin, a predatory marine bacterium.</title>
        <authorList>
            <person name="Saw J.H."/>
            <person name="Yuryev A."/>
            <person name="Kanbe M."/>
            <person name="Hou S."/>
            <person name="Young A.G."/>
            <person name="Aizawa S."/>
            <person name="Alam M."/>
        </authorList>
    </citation>
    <scope>NUCLEOTIDE SEQUENCE [LARGE SCALE GENOMIC DNA]</scope>
    <source>
        <strain evidence="1 2">Lewin</strain>
        <plasmid evidence="2">Plasmid SGRA01</plasmid>
    </source>
</reference>
<dbReference type="eggNOG" id="COG3396">
    <property type="taxonomic scope" value="Bacteria"/>
</dbReference>
<dbReference type="Gene3D" id="1.20.1260.10">
    <property type="match status" value="1"/>
</dbReference>
<dbReference type="GO" id="GO:0010124">
    <property type="term" value="P:phenylacetate catabolic process"/>
    <property type="evidence" value="ECO:0007669"/>
    <property type="project" value="InterPro"/>
</dbReference>
<dbReference type="PANTHER" id="PTHR30458:SF0">
    <property type="entry name" value="1,2-PHENYLACETYL-COA EPOXIDASE, SUBUNIT C"/>
    <property type="match status" value="1"/>
</dbReference>
<dbReference type="KEGG" id="sgn:SGRA_p0036"/>
<dbReference type="RefSeq" id="WP_015695530.1">
    <property type="nucleotide sequence ID" value="NC_016936.1"/>
</dbReference>
<name>H6LB11_SAPGL</name>
<dbReference type="EMBL" id="CP002832">
    <property type="protein sequence ID" value="AFC26976.1"/>
    <property type="molecule type" value="Genomic_DNA"/>
</dbReference>
<evidence type="ECO:0000313" key="1">
    <source>
        <dbReference type="EMBL" id="AFC26976.1"/>
    </source>
</evidence>
<dbReference type="PANTHER" id="PTHR30458">
    <property type="entry name" value="PHENYLACETIC ACID DEGRADATION PROTEIN PAA"/>
    <property type="match status" value="1"/>
</dbReference>
<organism evidence="1 2">
    <name type="scientific">Saprospira grandis (strain Lewin)</name>
    <dbReference type="NCBI Taxonomy" id="984262"/>
    <lineage>
        <taxon>Bacteria</taxon>
        <taxon>Pseudomonadati</taxon>
        <taxon>Bacteroidota</taxon>
        <taxon>Saprospiria</taxon>
        <taxon>Saprospirales</taxon>
        <taxon>Saprospiraceae</taxon>
        <taxon>Saprospira</taxon>
    </lineage>
</organism>
<geneLocation type="plasmid" evidence="2">
    <name>SGRA01</name>
</geneLocation>
<dbReference type="NCBIfam" id="TIGR02158">
    <property type="entry name" value="PA_CoA_Oxy3"/>
    <property type="match status" value="1"/>
</dbReference>